<keyword evidence="3" id="KW-0732">Signal</keyword>
<evidence type="ECO:0000313" key="4">
    <source>
        <dbReference type="EMBL" id="RFC64641.1"/>
    </source>
</evidence>
<evidence type="ECO:0000256" key="1">
    <source>
        <dbReference type="SAM" id="Coils"/>
    </source>
</evidence>
<proteinExistence type="predicted"/>
<dbReference type="Proteomes" id="UP000262379">
    <property type="component" value="Unassembled WGS sequence"/>
</dbReference>
<reference evidence="5" key="1">
    <citation type="submission" date="2018-08" db="EMBL/GenBank/DDBJ databases">
        <authorList>
            <person name="Im W.T."/>
        </authorList>
    </citation>
    <scope>NUCLEOTIDE SEQUENCE [LARGE SCALE GENOMIC DNA]</scope>
    <source>
        <strain evidence="5">LA-28</strain>
    </source>
</reference>
<evidence type="ECO:0000313" key="5">
    <source>
        <dbReference type="Proteomes" id="UP000262379"/>
    </source>
</evidence>
<evidence type="ECO:0000256" key="2">
    <source>
        <dbReference type="SAM" id="MobiDB-lite"/>
    </source>
</evidence>
<keyword evidence="1" id="KW-0175">Coiled coil</keyword>
<gene>
    <name evidence="4" type="ORF">DY251_19390</name>
</gene>
<protein>
    <submittedName>
        <fullName evidence="4">Uncharacterized protein</fullName>
    </submittedName>
</protein>
<dbReference type="CDD" id="cd14686">
    <property type="entry name" value="bZIP"/>
    <property type="match status" value="1"/>
</dbReference>
<feature type="chain" id="PRO_5016680992" evidence="3">
    <location>
        <begin position="24"/>
        <end position="116"/>
    </location>
</feature>
<feature type="signal peptide" evidence="3">
    <location>
        <begin position="1"/>
        <end position="23"/>
    </location>
</feature>
<dbReference type="EMBL" id="QURN01000019">
    <property type="protein sequence ID" value="RFC64641.1"/>
    <property type="molecule type" value="Genomic_DNA"/>
</dbReference>
<dbReference type="AlphaFoldDB" id="A0A371X5Y3"/>
<organism evidence="4 5">
    <name type="scientific">Mesorhizobium denitrificans</name>
    <dbReference type="NCBI Taxonomy" id="2294114"/>
    <lineage>
        <taxon>Bacteria</taxon>
        <taxon>Pseudomonadati</taxon>
        <taxon>Pseudomonadota</taxon>
        <taxon>Alphaproteobacteria</taxon>
        <taxon>Hyphomicrobiales</taxon>
        <taxon>Phyllobacteriaceae</taxon>
        <taxon>Mesorhizobium</taxon>
    </lineage>
</organism>
<accession>A0A371X5Y3</accession>
<comment type="caution">
    <text evidence="4">The sequence shown here is derived from an EMBL/GenBank/DDBJ whole genome shotgun (WGS) entry which is preliminary data.</text>
</comment>
<sequence length="116" mass="12309">MKNIHGAAGAVLFLVAVQGAAFAQEARPSNGLVAPPPPVVTRPGGDGNVSQYEYAPEKQPTWQYSAPGSTEDACSAENALLRDQVRDMQTQTMQLEAEIADLKARNQALQKATASK</sequence>
<dbReference type="RefSeq" id="WP_116625562.1">
    <property type="nucleotide sequence ID" value="NZ_QURN01000019.1"/>
</dbReference>
<feature type="coiled-coil region" evidence="1">
    <location>
        <begin position="78"/>
        <end position="112"/>
    </location>
</feature>
<evidence type="ECO:0000256" key="3">
    <source>
        <dbReference type="SAM" id="SignalP"/>
    </source>
</evidence>
<feature type="region of interest" description="Disordered" evidence="2">
    <location>
        <begin position="26"/>
        <end position="49"/>
    </location>
</feature>
<keyword evidence="5" id="KW-1185">Reference proteome</keyword>
<name>A0A371X5Y3_9HYPH</name>